<proteinExistence type="predicted"/>
<evidence type="ECO:0000313" key="2">
    <source>
        <dbReference type="Proteomes" id="UP001209878"/>
    </source>
</evidence>
<sequence>MDGRFQDGWFHVIWKWNKSICAWNVGLGWGGWGKVQVNDGEGWGCGRDGVCRGTGVVVCVVYWRCLKGAVLRLMSCNAP</sequence>
<organism evidence="1 2">
    <name type="scientific">Ridgeia piscesae</name>
    <name type="common">Tubeworm</name>
    <dbReference type="NCBI Taxonomy" id="27915"/>
    <lineage>
        <taxon>Eukaryota</taxon>
        <taxon>Metazoa</taxon>
        <taxon>Spiralia</taxon>
        <taxon>Lophotrochozoa</taxon>
        <taxon>Annelida</taxon>
        <taxon>Polychaeta</taxon>
        <taxon>Sedentaria</taxon>
        <taxon>Canalipalpata</taxon>
        <taxon>Sabellida</taxon>
        <taxon>Siboglinidae</taxon>
        <taxon>Ridgeia</taxon>
    </lineage>
</organism>
<dbReference type="EMBL" id="JAODUO010000906">
    <property type="protein sequence ID" value="KAK2173075.1"/>
    <property type="molecule type" value="Genomic_DNA"/>
</dbReference>
<accession>A0AAD9KKW3</accession>
<name>A0AAD9KKW3_RIDPI</name>
<dbReference type="AlphaFoldDB" id="A0AAD9KKW3"/>
<evidence type="ECO:0000313" key="1">
    <source>
        <dbReference type="EMBL" id="KAK2173075.1"/>
    </source>
</evidence>
<keyword evidence="2" id="KW-1185">Reference proteome</keyword>
<comment type="caution">
    <text evidence="1">The sequence shown here is derived from an EMBL/GenBank/DDBJ whole genome shotgun (WGS) entry which is preliminary data.</text>
</comment>
<gene>
    <name evidence="1" type="ORF">NP493_898g00016</name>
</gene>
<dbReference type="Proteomes" id="UP001209878">
    <property type="component" value="Unassembled WGS sequence"/>
</dbReference>
<protein>
    <submittedName>
        <fullName evidence="1">Uncharacterized protein</fullName>
    </submittedName>
</protein>
<reference evidence="1" key="1">
    <citation type="journal article" date="2023" name="Mol. Biol. Evol.">
        <title>Third-Generation Sequencing Reveals the Adaptive Role of the Epigenome in Three Deep-Sea Polychaetes.</title>
        <authorList>
            <person name="Perez M."/>
            <person name="Aroh O."/>
            <person name="Sun Y."/>
            <person name="Lan Y."/>
            <person name="Juniper S.K."/>
            <person name="Young C.R."/>
            <person name="Angers B."/>
            <person name="Qian P.Y."/>
        </authorList>
    </citation>
    <scope>NUCLEOTIDE SEQUENCE</scope>
    <source>
        <strain evidence="1">R07B-5</strain>
    </source>
</reference>